<sequence length="166" mass="18618">MSNSLLSADADMAPVISQLRKHWTHFAHRGRYGSVAARVKPWLSTLRAALATLAARLTACVAWASKAAVHIVVSIANGVKFVWTTTEGIALRTVVSPVIAVQRELRARWRWRVAWWRYTYVPAAPLPHRIDWNKPGNRTISLADIRLAFKNPPGSERRGRRPAPLL</sequence>
<gene>
    <name evidence="1" type="ORF">MNVI_33050</name>
</gene>
<name>A0A7I7PH80_9MYCO</name>
<reference evidence="1 2" key="1">
    <citation type="journal article" date="2019" name="Emerg. Microbes Infect.">
        <title>Comprehensive subspecies identification of 175 nontuberculous mycobacteria species based on 7547 genomic profiles.</title>
        <authorList>
            <person name="Matsumoto Y."/>
            <person name="Kinjo T."/>
            <person name="Motooka D."/>
            <person name="Nabeya D."/>
            <person name="Jung N."/>
            <person name="Uechi K."/>
            <person name="Horii T."/>
            <person name="Iida T."/>
            <person name="Fujita J."/>
            <person name="Nakamura S."/>
        </authorList>
    </citation>
    <scope>NUCLEOTIDE SEQUENCE [LARGE SCALE GENOMIC DNA]</scope>
    <source>
        <strain evidence="1 2">JCM 16367</strain>
    </source>
</reference>
<evidence type="ECO:0000313" key="2">
    <source>
        <dbReference type="Proteomes" id="UP000466894"/>
    </source>
</evidence>
<accession>A0A7I7PH80</accession>
<organism evidence="1 2">
    <name type="scientific">Mycobacterium noviomagense</name>
    <dbReference type="NCBI Taxonomy" id="459858"/>
    <lineage>
        <taxon>Bacteria</taxon>
        <taxon>Bacillati</taxon>
        <taxon>Actinomycetota</taxon>
        <taxon>Actinomycetes</taxon>
        <taxon>Mycobacteriales</taxon>
        <taxon>Mycobacteriaceae</taxon>
        <taxon>Mycobacterium</taxon>
    </lineage>
</organism>
<protein>
    <submittedName>
        <fullName evidence="1">Uncharacterized protein</fullName>
    </submittedName>
</protein>
<evidence type="ECO:0000313" key="1">
    <source>
        <dbReference type="EMBL" id="BBY07987.1"/>
    </source>
</evidence>
<dbReference type="KEGG" id="mnv:MNVI_33050"/>
<dbReference type="AlphaFoldDB" id="A0A7I7PH80"/>
<dbReference type="RefSeq" id="WP_139798007.1">
    <property type="nucleotide sequence ID" value="NZ_AP022583.1"/>
</dbReference>
<proteinExistence type="predicted"/>
<dbReference type="EMBL" id="AP022583">
    <property type="protein sequence ID" value="BBY07987.1"/>
    <property type="molecule type" value="Genomic_DNA"/>
</dbReference>
<dbReference type="Proteomes" id="UP000466894">
    <property type="component" value="Chromosome"/>
</dbReference>